<keyword evidence="2" id="KW-1185">Reference proteome</keyword>
<proteinExistence type="predicted"/>
<dbReference type="AlphaFoldDB" id="A0A8R1XW16"/>
<dbReference type="EnsemblMetazoa" id="OVOC4873.1">
    <property type="protein sequence ID" value="OVOC4873.1"/>
    <property type="gene ID" value="WBGene00241682"/>
</dbReference>
<reference evidence="2" key="1">
    <citation type="submission" date="2013-10" db="EMBL/GenBank/DDBJ databases">
        <title>Genome sequencing of Onchocerca volvulus.</title>
        <authorList>
            <person name="Cotton J."/>
            <person name="Tsai J."/>
            <person name="Stanley E."/>
            <person name="Tracey A."/>
            <person name="Holroyd N."/>
            <person name="Lustigman S."/>
            <person name="Berriman M."/>
        </authorList>
    </citation>
    <scope>NUCLEOTIDE SEQUENCE</scope>
</reference>
<reference evidence="1" key="2">
    <citation type="submission" date="2022-06" db="UniProtKB">
        <authorList>
            <consortium name="EnsemblMetazoa"/>
        </authorList>
    </citation>
    <scope>IDENTIFICATION</scope>
</reference>
<evidence type="ECO:0000313" key="1">
    <source>
        <dbReference type="EnsemblMetazoa" id="OVOC4873.1"/>
    </source>
</evidence>
<organism evidence="1 2">
    <name type="scientific">Onchocerca volvulus</name>
    <dbReference type="NCBI Taxonomy" id="6282"/>
    <lineage>
        <taxon>Eukaryota</taxon>
        <taxon>Metazoa</taxon>
        <taxon>Ecdysozoa</taxon>
        <taxon>Nematoda</taxon>
        <taxon>Chromadorea</taxon>
        <taxon>Rhabditida</taxon>
        <taxon>Spirurina</taxon>
        <taxon>Spiruromorpha</taxon>
        <taxon>Filarioidea</taxon>
        <taxon>Onchocercidae</taxon>
        <taxon>Onchocerca</taxon>
    </lineage>
</organism>
<dbReference type="Proteomes" id="UP000024404">
    <property type="component" value="Unassembled WGS sequence"/>
</dbReference>
<evidence type="ECO:0000313" key="2">
    <source>
        <dbReference type="Proteomes" id="UP000024404"/>
    </source>
</evidence>
<accession>A0A8R1XW16</accession>
<dbReference type="EMBL" id="CMVM020000144">
    <property type="status" value="NOT_ANNOTATED_CDS"/>
    <property type="molecule type" value="Genomic_DNA"/>
</dbReference>
<protein>
    <submittedName>
        <fullName evidence="1">Uncharacterized protein</fullName>
    </submittedName>
</protein>
<sequence length="61" mass="6626">MTFGRQTFPTGSSVSSLQQQCCVTYDHGNVQSQSPNTWTGKGISCLEKQFGSVELITPVND</sequence>
<name>A0A8R1XW16_ONCVO</name>